<gene>
    <name evidence="1" type="ORF">ALO40_102212</name>
</gene>
<reference evidence="1 2" key="1">
    <citation type="submission" date="2015-09" db="EMBL/GenBank/DDBJ databases">
        <title>Genome announcement of multiple Pseudomonas syringae strains.</title>
        <authorList>
            <person name="Thakur S."/>
            <person name="Wang P.W."/>
            <person name="Gong Y."/>
            <person name="Weir B.S."/>
            <person name="Guttman D.S."/>
        </authorList>
    </citation>
    <scope>NUCLEOTIDE SEQUENCE [LARGE SCALE GENOMIC DNA]</scope>
    <source>
        <strain evidence="1 2">ICMP3963</strain>
    </source>
</reference>
<sequence length="62" mass="6771">MAAGREATGTDCTDITQTKYADTHRILLDNSRHKVGWILILASRCHAPVVTASKAVELTQAY</sequence>
<evidence type="ECO:0000313" key="2">
    <source>
        <dbReference type="Proteomes" id="UP000050317"/>
    </source>
</evidence>
<proteinExistence type="predicted"/>
<dbReference type="AlphaFoldDB" id="A0A0Q0CNU6"/>
<evidence type="ECO:0000313" key="1">
    <source>
        <dbReference type="EMBL" id="KPZ14158.1"/>
    </source>
</evidence>
<organism evidence="1 2">
    <name type="scientific">Pseudomonas syringae pv. viburni</name>
    <dbReference type="NCBI Taxonomy" id="251703"/>
    <lineage>
        <taxon>Bacteria</taxon>
        <taxon>Pseudomonadati</taxon>
        <taxon>Pseudomonadota</taxon>
        <taxon>Gammaproteobacteria</taxon>
        <taxon>Pseudomonadales</taxon>
        <taxon>Pseudomonadaceae</taxon>
        <taxon>Pseudomonas</taxon>
    </lineage>
</organism>
<dbReference type="EMBL" id="LJRR01000274">
    <property type="protein sequence ID" value="KPZ14158.1"/>
    <property type="molecule type" value="Genomic_DNA"/>
</dbReference>
<name>A0A0Q0CNU6_9PSED</name>
<protein>
    <submittedName>
        <fullName evidence="1">Uncharacterized protein</fullName>
    </submittedName>
</protein>
<dbReference type="Proteomes" id="UP000050317">
    <property type="component" value="Unassembled WGS sequence"/>
</dbReference>
<comment type="caution">
    <text evidence="1">The sequence shown here is derived from an EMBL/GenBank/DDBJ whole genome shotgun (WGS) entry which is preliminary data.</text>
</comment>
<accession>A0A0Q0CNU6</accession>